<dbReference type="RefSeq" id="WP_093972144.1">
    <property type="nucleotide sequence ID" value="NZ_FXXQ01000001.1"/>
</dbReference>
<dbReference type="PANTHER" id="PTHR41521">
    <property type="match status" value="1"/>
</dbReference>
<dbReference type="EMBL" id="FXXQ01000001">
    <property type="protein sequence ID" value="SMX22151.1"/>
    <property type="molecule type" value="Genomic_DNA"/>
</dbReference>
<reference evidence="2 3" key="1">
    <citation type="submission" date="2017-05" db="EMBL/GenBank/DDBJ databases">
        <authorList>
            <person name="Song R."/>
            <person name="Chenine A.L."/>
            <person name="Ruprecht R.M."/>
        </authorList>
    </citation>
    <scope>NUCLEOTIDE SEQUENCE [LARGE SCALE GENOMIC DNA]</scope>
    <source>
        <strain evidence="2 3">CECT 8489</strain>
    </source>
</reference>
<evidence type="ECO:0000313" key="2">
    <source>
        <dbReference type="EMBL" id="SMX22151.1"/>
    </source>
</evidence>
<evidence type="ECO:0000259" key="1">
    <source>
        <dbReference type="Pfam" id="PF07045"/>
    </source>
</evidence>
<dbReference type="SUPFAM" id="SSF54909">
    <property type="entry name" value="Dimeric alpha+beta barrel"/>
    <property type="match status" value="1"/>
</dbReference>
<dbReference type="InterPro" id="IPR011008">
    <property type="entry name" value="Dimeric_a/b-barrel"/>
</dbReference>
<feature type="domain" description="DUF1330" evidence="1">
    <location>
        <begin position="3"/>
        <end position="93"/>
    </location>
</feature>
<sequence length="95" mass="10575">MGALWIAHVDVTDAEKYAEYVEIASIVIPEHGGTFIARGGKFVQFEGRERARNVVARFPSVEAAEAAYNDPRYQDAVKIAKMASERELMVIETTD</sequence>
<gene>
    <name evidence="2" type="ORF">BOA8489_00241</name>
</gene>
<dbReference type="Gene3D" id="3.30.70.100">
    <property type="match status" value="1"/>
</dbReference>
<protein>
    <recommendedName>
        <fullName evidence="1">DUF1330 domain-containing protein</fullName>
    </recommendedName>
</protein>
<dbReference type="InterPro" id="IPR010753">
    <property type="entry name" value="DUF1330"/>
</dbReference>
<evidence type="ECO:0000313" key="3">
    <source>
        <dbReference type="Proteomes" id="UP000201838"/>
    </source>
</evidence>
<dbReference type="Proteomes" id="UP000201838">
    <property type="component" value="Unassembled WGS sequence"/>
</dbReference>
<name>A0A238IVV0_9RHOB</name>
<organism evidence="2 3">
    <name type="scientific">Boseongicola aestuarii</name>
    <dbReference type="NCBI Taxonomy" id="1470561"/>
    <lineage>
        <taxon>Bacteria</taxon>
        <taxon>Pseudomonadati</taxon>
        <taxon>Pseudomonadota</taxon>
        <taxon>Alphaproteobacteria</taxon>
        <taxon>Rhodobacterales</taxon>
        <taxon>Paracoccaceae</taxon>
        <taxon>Boseongicola</taxon>
    </lineage>
</organism>
<keyword evidence="3" id="KW-1185">Reference proteome</keyword>
<dbReference type="OrthoDB" id="9806380at2"/>
<dbReference type="AlphaFoldDB" id="A0A238IVV0"/>
<proteinExistence type="predicted"/>
<dbReference type="Pfam" id="PF07045">
    <property type="entry name" value="DUF1330"/>
    <property type="match status" value="1"/>
</dbReference>
<dbReference type="PANTHER" id="PTHR41521:SF4">
    <property type="entry name" value="BLR0684 PROTEIN"/>
    <property type="match status" value="1"/>
</dbReference>
<accession>A0A238IVV0</accession>